<dbReference type="EMBL" id="BAAAIH010000057">
    <property type="protein sequence ID" value="GAA1294636.1"/>
    <property type="molecule type" value="Genomic_DNA"/>
</dbReference>
<comment type="caution">
    <text evidence="1">The sequence shown here is derived from an EMBL/GenBank/DDBJ whole genome shotgun (WGS) entry which is preliminary data.</text>
</comment>
<dbReference type="Proteomes" id="UP001500282">
    <property type="component" value="Unassembled WGS sequence"/>
</dbReference>
<name>A0ABN1XD62_9ACTN</name>
<evidence type="ECO:0008006" key="3">
    <source>
        <dbReference type="Google" id="ProtNLM"/>
    </source>
</evidence>
<reference evidence="1 2" key="1">
    <citation type="journal article" date="2019" name="Int. J. Syst. Evol. Microbiol.">
        <title>The Global Catalogue of Microorganisms (GCM) 10K type strain sequencing project: providing services to taxonomists for standard genome sequencing and annotation.</title>
        <authorList>
            <consortium name="The Broad Institute Genomics Platform"/>
            <consortium name="The Broad Institute Genome Sequencing Center for Infectious Disease"/>
            <person name="Wu L."/>
            <person name="Ma J."/>
        </authorList>
    </citation>
    <scope>NUCLEOTIDE SEQUENCE [LARGE SCALE GENOMIC DNA]</scope>
    <source>
        <strain evidence="1 2">JCM 11448</strain>
    </source>
</reference>
<evidence type="ECO:0000313" key="1">
    <source>
        <dbReference type="EMBL" id="GAA1294636.1"/>
    </source>
</evidence>
<protein>
    <recommendedName>
        <fullName evidence="3">Transposase</fullName>
    </recommendedName>
</protein>
<gene>
    <name evidence="1" type="ORF">GCM10009579_71200</name>
</gene>
<organism evidence="1 2">
    <name type="scientific">Streptomyces javensis</name>
    <dbReference type="NCBI Taxonomy" id="114698"/>
    <lineage>
        <taxon>Bacteria</taxon>
        <taxon>Bacillati</taxon>
        <taxon>Actinomycetota</taxon>
        <taxon>Actinomycetes</taxon>
        <taxon>Kitasatosporales</taxon>
        <taxon>Streptomycetaceae</taxon>
        <taxon>Streptomyces</taxon>
        <taxon>Streptomyces violaceusniger group</taxon>
    </lineage>
</organism>
<sequence>MEAYKPPRPWRRPGGVALNPLEVDDMAHAVAWIFEVLLRLWLPLSGRHRAAEAADDGSAGGWHESRSRARLVRASHWMVVVR</sequence>
<accession>A0ABN1XD62</accession>
<keyword evidence="2" id="KW-1185">Reference proteome</keyword>
<evidence type="ECO:0000313" key="2">
    <source>
        <dbReference type="Proteomes" id="UP001500282"/>
    </source>
</evidence>
<proteinExistence type="predicted"/>